<reference evidence="3" key="2">
    <citation type="submission" date="2025-08" db="UniProtKB">
        <authorList>
            <consortium name="RefSeq"/>
        </authorList>
    </citation>
    <scope>IDENTIFICATION</scope>
    <source>
        <tissue evidence="3">Leaf</tissue>
    </source>
</reference>
<evidence type="ECO:0000313" key="3">
    <source>
        <dbReference type="RefSeq" id="XP_019101846.1"/>
    </source>
</evidence>
<organism evidence="2 3">
    <name type="scientific">Camelina sativa</name>
    <name type="common">False flax</name>
    <name type="synonym">Myagrum sativum</name>
    <dbReference type="NCBI Taxonomy" id="90675"/>
    <lineage>
        <taxon>Eukaryota</taxon>
        <taxon>Viridiplantae</taxon>
        <taxon>Streptophyta</taxon>
        <taxon>Embryophyta</taxon>
        <taxon>Tracheophyta</taxon>
        <taxon>Spermatophyta</taxon>
        <taxon>Magnoliopsida</taxon>
        <taxon>eudicotyledons</taxon>
        <taxon>Gunneridae</taxon>
        <taxon>Pentapetalae</taxon>
        <taxon>rosids</taxon>
        <taxon>malvids</taxon>
        <taxon>Brassicales</taxon>
        <taxon>Brassicaceae</taxon>
        <taxon>Camelineae</taxon>
        <taxon>Camelina</taxon>
    </lineage>
</organism>
<protein>
    <submittedName>
        <fullName evidence="3">Uncharacterized protein LOC109133300</fullName>
    </submittedName>
</protein>
<dbReference type="Proteomes" id="UP000694864">
    <property type="component" value="Chromosome 6"/>
</dbReference>
<evidence type="ECO:0000313" key="2">
    <source>
        <dbReference type="Proteomes" id="UP000694864"/>
    </source>
</evidence>
<keyword evidence="2" id="KW-1185">Reference proteome</keyword>
<dbReference type="PANTHER" id="PTHR11439:SF489">
    <property type="entry name" value="RNA-DIRECTED DNA POLYMERASE"/>
    <property type="match status" value="1"/>
</dbReference>
<name>A0ABM1RS58_CAMSA</name>
<sequence>MALKQHLLDTGFSNSLADASLFIRSSGRHITYVLVYVDDIIVTGSDSATVAAVLCAFAYRFSIKDPVDLHYFLGIEVTRSKRGMHLMQRITDLLHKKNMLEAKPVSTPLPTTPKLTLASGFPLQDASQYRSVVGSLQYLSFTRPDISYAVNRLSHFMHQPTHEHWQAAKRVLRYLAGTPTHSIYLHASSPLSLHCFSTSLVNLQGFSGADWAGDTDEYVSTNGYVIYMGHNPISWSSKKQNGVARSSTEAEYRAVANTSAEFRWLCSLYSELKVDIPAPPVIYCANVGATYLCANPVFHSRMKHIALDYHFFRNQSQSNKLRVSHVSTHDQLADTFTKSLRVSAGVFQDWRR</sequence>
<reference evidence="2" key="1">
    <citation type="journal article" date="2014" name="Nat. Commun.">
        <title>The emerging biofuel crop Camelina sativa retains a highly undifferentiated hexaploid genome structure.</title>
        <authorList>
            <person name="Kagale S."/>
            <person name="Koh C."/>
            <person name="Nixon J."/>
            <person name="Bollina V."/>
            <person name="Clarke W.E."/>
            <person name="Tuteja R."/>
            <person name="Spillane C."/>
            <person name="Robinson S.J."/>
            <person name="Links M.G."/>
            <person name="Clarke C."/>
            <person name="Higgins E.E."/>
            <person name="Huebert T."/>
            <person name="Sharpe A.G."/>
            <person name="Parkin I.A."/>
        </authorList>
    </citation>
    <scope>NUCLEOTIDE SEQUENCE [LARGE SCALE GENOMIC DNA]</scope>
    <source>
        <strain evidence="2">cv. DH55</strain>
    </source>
</reference>
<accession>A0ABM1RS58</accession>
<evidence type="ECO:0000259" key="1">
    <source>
        <dbReference type="Pfam" id="PF07727"/>
    </source>
</evidence>
<dbReference type="SUPFAM" id="SSF56672">
    <property type="entry name" value="DNA/RNA polymerases"/>
    <property type="match status" value="1"/>
</dbReference>
<dbReference type="GeneID" id="109133300"/>
<dbReference type="CDD" id="cd09272">
    <property type="entry name" value="RNase_HI_RT_Ty1"/>
    <property type="match status" value="1"/>
</dbReference>
<dbReference type="PANTHER" id="PTHR11439">
    <property type="entry name" value="GAG-POL-RELATED RETROTRANSPOSON"/>
    <property type="match status" value="1"/>
</dbReference>
<feature type="domain" description="Reverse transcriptase Ty1/copia-type" evidence="1">
    <location>
        <begin position="3"/>
        <end position="109"/>
    </location>
</feature>
<proteinExistence type="predicted"/>
<dbReference type="InterPro" id="IPR043502">
    <property type="entry name" value="DNA/RNA_pol_sf"/>
</dbReference>
<dbReference type="RefSeq" id="XP_019101846.1">
    <property type="nucleotide sequence ID" value="XM_019246301.1"/>
</dbReference>
<dbReference type="InterPro" id="IPR013103">
    <property type="entry name" value="RVT_2"/>
</dbReference>
<dbReference type="Pfam" id="PF07727">
    <property type="entry name" value="RVT_2"/>
    <property type="match status" value="1"/>
</dbReference>
<gene>
    <name evidence="3" type="primary">LOC109133300</name>
</gene>